<protein>
    <submittedName>
        <fullName evidence="1">Uncharacterized protein</fullName>
    </submittedName>
</protein>
<gene>
    <name evidence="1" type="ORF">FNK824_LOCUS24171</name>
</gene>
<proteinExistence type="predicted"/>
<sequence length="168" mass="19343">KNSDFVELANASNRRLALNYIYEDMKFALVIAIKTGEISFRIENNQIGLGYDIRKTLQINSFVNFNKSLKKLELINENEFDHTVHIITNEMLIELNNFKLKSTEKGDSTLQMNSSTQVVVEQKDIDGEQEDSGVDAFDILAEVIQENKPRIISEQELEVLKIKDYLKK</sequence>
<evidence type="ECO:0000313" key="2">
    <source>
        <dbReference type="Proteomes" id="UP000663874"/>
    </source>
</evidence>
<comment type="caution">
    <text evidence="1">The sequence shown here is derived from an EMBL/GenBank/DDBJ whole genome shotgun (WGS) entry which is preliminary data.</text>
</comment>
<feature type="non-terminal residue" evidence="1">
    <location>
        <position position="1"/>
    </location>
</feature>
<dbReference type="Proteomes" id="UP000663874">
    <property type="component" value="Unassembled WGS sequence"/>
</dbReference>
<accession>A0A819LQ18</accession>
<organism evidence="1 2">
    <name type="scientific">Rotaria sordida</name>
    <dbReference type="NCBI Taxonomy" id="392033"/>
    <lineage>
        <taxon>Eukaryota</taxon>
        <taxon>Metazoa</taxon>
        <taxon>Spiralia</taxon>
        <taxon>Gnathifera</taxon>
        <taxon>Rotifera</taxon>
        <taxon>Eurotatoria</taxon>
        <taxon>Bdelloidea</taxon>
        <taxon>Philodinida</taxon>
        <taxon>Philodinidae</taxon>
        <taxon>Rotaria</taxon>
    </lineage>
</organism>
<reference evidence="1" key="1">
    <citation type="submission" date="2021-02" db="EMBL/GenBank/DDBJ databases">
        <authorList>
            <person name="Nowell W R."/>
        </authorList>
    </citation>
    <scope>NUCLEOTIDE SEQUENCE</scope>
</reference>
<dbReference type="EMBL" id="CAJOBE010005308">
    <property type="protein sequence ID" value="CAF3968048.1"/>
    <property type="molecule type" value="Genomic_DNA"/>
</dbReference>
<dbReference type="AlphaFoldDB" id="A0A819LQ18"/>
<name>A0A819LQ18_9BILA</name>
<evidence type="ECO:0000313" key="1">
    <source>
        <dbReference type="EMBL" id="CAF3968048.1"/>
    </source>
</evidence>